<evidence type="ECO:0000256" key="3">
    <source>
        <dbReference type="SAM" id="MobiDB-lite"/>
    </source>
</evidence>
<evidence type="ECO:0000313" key="6">
    <source>
        <dbReference type="Proteomes" id="UP001586593"/>
    </source>
</evidence>
<dbReference type="InterPro" id="IPR001461">
    <property type="entry name" value="Aspartic_peptidase_A1"/>
</dbReference>
<accession>A0ABR3W2G1</accession>
<comment type="similarity">
    <text evidence="1">Belongs to the peptidase A1 family.</text>
</comment>
<proteinExistence type="inferred from homology"/>
<keyword evidence="2" id="KW-0064">Aspartyl protease</keyword>
<evidence type="ECO:0000313" key="5">
    <source>
        <dbReference type="EMBL" id="KAL1851361.1"/>
    </source>
</evidence>
<dbReference type="InterPro" id="IPR033121">
    <property type="entry name" value="PEPTIDASE_A1"/>
</dbReference>
<dbReference type="SUPFAM" id="SSF50630">
    <property type="entry name" value="Acid proteases"/>
    <property type="match status" value="1"/>
</dbReference>
<protein>
    <recommendedName>
        <fullName evidence="4">Peptidase A1 domain-containing protein</fullName>
    </recommendedName>
</protein>
<feature type="region of interest" description="Disordered" evidence="3">
    <location>
        <begin position="1"/>
        <end position="29"/>
    </location>
</feature>
<dbReference type="PROSITE" id="PS00141">
    <property type="entry name" value="ASP_PROTEASE"/>
    <property type="match status" value="1"/>
</dbReference>
<evidence type="ECO:0000259" key="4">
    <source>
        <dbReference type="PROSITE" id="PS51767"/>
    </source>
</evidence>
<keyword evidence="2" id="KW-0378">Hydrolase</keyword>
<evidence type="ECO:0000256" key="1">
    <source>
        <dbReference type="ARBA" id="ARBA00007447"/>
    </source>
</evidence>
<feature type="domain" description="Peptidase A1" evidence="4">
    <location>
        <begin position="1"/>
        <end position="143"/>
    </location>
</feature>
<sequence>MPPASTTLASSTTAPTTAPSPTPRLSSTRINGIADTGTTLLLLPTSVVRAYYQRVSGARYDSSQGGYTFSCSASLPSFSFGVGANTITVPGSFINFAPVDSSGRTCFGGIQDDSGIGFAIFGDVALKAAFVVFNGGTNQLGWATKRL</sequence>
<gene>
    <name evidence="5" type="ORF">VTK73DRAFT_9453</name>
</gene>
<dbReference type="InterPro" id="IPR021109">
    <property type="entry name" value="Peptidase_aspartic_dom_sf"/>
</dbReference>
<dbReference type="EMBL" id="JAZHXJ010000790">
    <property type="protein sequence ID" value="KAL1851361.1"/>
    <property type="molecule type" value="Genomic_DNA"/>
</dbReference>
<dbReference type="PROSITE" id="PS51767">
    <property type="entry name" value="PEPTIDASE_A1"/>
    <property type="match status" value="1"/>
</dbReference>
<evidence type="ECO:0000256" key="2">
    <source>
        <dbReference type="ARBA" id="ARBA00022750"/>
    </source>
</evidence>
<name>A0ABR3W2G1_9PEZI</name>
<comment type="caution">
    <text evidence="5">The sequence shown here is derived from an EMBL/GenBank/DDBJ whole genome shotgun (WGS) entry which is preliminary data.</text>
</comment>
<dbReference type="Proteomes" id="UP001586593">
    <property type="component" value="Unassembled WGS sequence"/>
</dbReference>
<dbReference type="Gene3D" id="2.40.70.10">
    <property type="entry name" value="Acid Proteases"/>
    <property type="match status" value="1"/>
</dbReference>
<keyword evidence="2" id="KW-0645">Protease</keyword>
<keyword evidence="6" id="KW-1185">Reference proteome</keyword>
<organism evidence="5 6">
    <name type="scientific">Phialemonium thermophilum</name>
    <dbReference type="NCBI Taxonomy" id="223376"/>
    <lineage>
        <taxon>Eukaryota</taxon>
        <taxon>Fungi</taxon>
        <taxon>Dikarya</taxon>
        <taxon>Ascomycota</taxon>
        <taxon>Pezizomycotina</taxon>
        <taxon>Sordariomycetes</taxon>
        <taxon>Sordariomycetidae</taxon>
        <taxon>Cephalothecales</taxon>
        <taxon>Cephalothecaceae</taxon>
        <taxon>Phialemonium</taxon>
    </lineage>
</organism>
<dbReference type="InterPro" id="IPR001969">
    <property type="entry name" value="Aspartic_peptidase_AS"/>
</dbReference>
<dbReference type="PANTHER" id="PTHR47966">
    <property type="entry name" value="BETA-SITE APP-CLEAVING ENZYME, ISOFORM A-RELATED"/>
    <property type="match status" value="1"/>
</dbReference>
<dbReference type="PANTHER" id="PTHR47966:SF2">
    <property type="entry name" value="ASPERGILLOPEPSIN-1-RELATED"/>
    <property type="match status" value="1"/>
</dbReference>
<reference evidence="5 6" key="1">
    <citation type="journal article" date="2024" name="Commun. Biol.">
        <title>Comparative genomic analysis of thermophilic fungi reveals convergent evolutionary adaptations and gene losses.</title>
        <authorList>
            <person name="Steindorff A.S."/>
            <person name="Aguilar-Pontes M.V."/>
            <person name="Robinson A.J."/>
            <person name="Andreopoulos B."/>
            <person name="LaButti K."/>
            <person name="Kuo A."/>
            <person name="Mondo S."/>
            <person name="Riley R."/>
            <person name="Otillar R."/>
            <person name="Haridas S."/>
            <person name="Lipzen A."/>
            <person name="Grimwood J."/>
            <person name="Schmutz J."/>
            <person name="Clum A."/>
            <person name="Reid I.D."/>
            <person name="Moisan M.C."/>
            <person name="Butler G."/>
            <person name="Nguyen T.T.M."/>
            <person name="Dewar K."/>
            <person name="Conant G."/>
            <person name="Drula E."/>
            <person name="Henrissat B."/>
            <person name="Hansel C."/>
            <person name="Singer S."/>
            <person name="Hutchinson M.I."/>
            <person name="de Vries R.P."/>
            <person name="Natvig D.O."/>
            <person name="Powell A.J."/>
            <person name="Tsang A."/>
            <person name="Grigoriev I.V."/>
        </authorList>
    </citation>
    <scope>NUCLEOTIDE SEQUENCE [LARGE SCALE GENOMIC DNA]</scope>
    <source>
        <strain evidence="5 6">ATCC 24622</strain>
    </source>
</reference>
<dbReference type="Pfam" id="PF00026">
    <property type="entry name" value="Asp"/>
    <property type="match status" value="1"/>
</dbReference>